<dbReference type="SUPFAM" id="SSF52374">
    <property type="entry name" value="Nucleotidylyl transferase"/>
    <property type="match status" value="1"/>
</dbReference>
<dbReference type="PRINTS" id="PR01041">
    <property type="entry name" value="TRNASYNTHMET"/>
</dbReference>
<keyword evidence="6 7" id="KW-0030">Aminoacyl-tRNA synthetase</keyword>
<dbReference type="GO" id="GO:0004825">
    <property type="term" value="F:methionine-tRNA ligase activity"/>
    <property type="evidence" value="ECO:0007669"/>
    <property type="project" value="UniProtKB-EC"/>
</dbReference>
<keyword evidence="5 7" id="KW-0648">Protein biosynthesis</keyword>
<feature type="binding site" evidence="7">
    <location>
        <position position="127"/>
    </location>
    <ligand>
        <name>Zn(2+)</name>
        <dbReference type="ChEBI" id="CHEBI:29105"/>
    </ligand>
</feature>
<evidence type="ECO:0000256" key="6">
    <source>
        <dbReference type="ARBA" id="ARBA00023146"/>
    </source>
</evidence>
<evidence type="ECO:0000256" key="3">
    <source>
        <dbReference type="ARBA" id="ARBA00022741"/>
    </source>
</evidence>
<dbReference type="InterPro" id="IPR009080">
    <property type="entry name" value="tRNAsynth_Ia_anticodon-bd"/>
</dbReference>
<keyword evidence="3 7" id="KW-0547">Nucleotide-binding</keyword>
<dbReference type="Gene3D" id="3.40.50.620">
    <property type="entry name" value="HUPs"/>
    <property type="match status" value="1"/>
</dbReference>
<dbReference type="InterPro" id="IPR023457">
    <property type="entry name" value="Met-tRNA_synth_2"/>
</dbReference>
<dbReference type="PANTHER" id="PTHR43326">
    <property type="entry name" value="METHIONYL-TRNA SYNTHETASE"/>
    <property type="match status" value="1"/>
</dbReference>
<dbReference type="EC" id="6.1.1.10" evidence="7"/>
<protein>
    <recommendedName>
        <fullName evidence="7">Methionine--tRNA ligase</fullName>
        <ecNumber evidence="7">6.1.1.10</ecNumber>
    </recommendedName>
    <alternativeName>
        <fullName evidence="7">Methionyl-tRNA synthetase</fullName>
        <shortName evidence="7">MetRS</shortName>
    </alternativeName>
</protein>
<dbReference type="InterPro" id="IPR041872">
    <property type="entry name" value="Anticodon_Met"/>
</dbReference>
<dbReference type="Pfam" id="PF09334">
    <property type="entry name" value="tRNA-synt_1g"/>
    <property type="match status" value="2"/>
</dbReference>
<comment type="caution">
    <text evidence="10">The sequence shown here is derived from an EMBL/GenBank/DDBJ whole genome shotgun (WGS) entry which is preliminary data.</text>
</comment>
<dbReference type="InterPro" id="IPR015413">
    <property type="entry name" value="Methionyl/Leucyl_tRNA_Synth"/>
</dbReference>
<feature type="domain" description="Methionyl/Leucyl tRNA synthetase" evidence="9">
    <location>
        <begin position="153"/>
        <end position="359"/>
    </location>
</feature>
<evidence type="ECO:0000256" key="1">
    <source>
        <dbReference type="ARBA" id="ARBA00003314"/>
    </source>
</evidence>
<proteinExistence type="inferred from homology"/>
<dbReference type="InterPro" id="IPR014758">
    <property type="entry name" value="Met-tRNA_synth"/>
</dbReference>
<dbReference type="HAMAP" id="MF_01228">
    <property type="entry name" value="Met_tRNA_synth_type2"/>
    <property type="match status" value="1"/>
</dbReference>
<organism evidence="10 11">
    <name type="scientific">Symbiobacterium terraclitae</name>
    <dbReference type="NCBI Taxonomy" id="557451"/>
    <lineage>
        <taxon>Bacteria</taxon>
        <taxon>Bacillati</taxon>
        <taxon>Bacillota</taxon>
        <taxon>Clostridia</taxon>
        <taxon>Eubacteriales</taxon>
        <taxon>Symbiobacteriaceae</taxon>
        <taxon>Symbiobacterium</taxon>
    </lineage>
</organism>
<dbReference type="PANTHER" id="PTHR43326:SF1">
    <property type="entry name" value="METHIONINE--TRNA LIGASE, MITOCHONDRIAL"/>
    <property type="match status" value="1"/>
</dbReference>
<dbReference type="CDD" id="cd07957">
    <property type="entry name" value="Anticodon_Ia_Met"/>
    <property type="match status" value="1"/>
</dbReference>
<reference evidence="10 11" key="1">
    <citation type="submission" date="2021-03" db="EMBL/GenBank/DDBJ databases">
        <title>Genomic Encyclopedia of Type Strains, Phase IV (KMG-IV): sequencing the most valuable type-strain genomes for metagenomic binning, comparative biology and taxonomic classification.</title>
        <authorList>
            <person name="Goeker M."/>
        </authorList>
    </citation>
    <scope>NUCLEOTIDE SEQUENCE [LARGE SCALE GENOMIC DNA]</scope>
    <source>
        <strain evidence="10 11">DSM 27138</strain>
    </source>
</reference>
<dbReference type="Proteomes" id="UP001519289">
    <property type="component" value="Unassembled WGS sequence"/>
</dbReference>
<comment type="similarity">
    <text evidence="8">Belongs to the class-I aminoacyl-tRNA synthetase family.</text>
</comment>
<dbReference type="EMBL" id="JAGGLG010000013">
    <property type="protein sequence ID" value="MBP2018496.1"/>
    <property type="molecule type" value="Genomic_DNA"/>
</dbReference>
<dbReference type="Gene3D" id="1.10.730.10">
    <property type="entry name" value="Isoleucyl-tRNA Synthetase, Domain 1"/>
    <property type="match status" value="1"/>
</dbReference>
<evidence type="ECO:0000256" key="5">
    <source>
        <dbReference type="ARBA" id="ARBA00022917"/>
    </source>
</evidence>
<evidence type="ECO:0000256" key="2">
    <source>
        <dbReference type="ARBA" id="ARBA00022598"/>
    </source>
</evidence>
<comment type="caution">
    <text evidence="7">Lacks conserved residue(s) required for the propagation of feature annotation.</text>
</comment>
<dbReference type="NCBIfam" id="NF008900">
    <property type="entry name" value="PRK12267.1"/>
    <property type="match status" value="1"/>
</dbReference>
<evidence type="ECO:0000256" key="8">
    <source>
        <dbReference type="RuleBase" id="RU363039"/>
    </source>
</evidence>
<keyword evidence="4 7" id="KW-0067">ATP-binding</keyword>
<keyword evidence="7" id="KW-0963">Cytoplasm</keyword>
<comment type="subcellular location">
    <subcellularLocation>
        <location evidence="7">Cytoplasm</location>
    </subcellularLocation>
</comment>
<evidence type="ECO:0000256" key="7">
    <source>
        <dbReference type="HAMAP-Rule" id="MF_01228"/>
    </source>
</evidence>
<dbReference type="InterPro" id="IPR033911">
    <property type="entry name" value="MetRS_core"/>
</dbReference>
<evidence type="ECO:0000313" key="10">
    <source>
        <dbReference type="EMBL" id="MBP2018496.1"/>
    </source>
</evidence>
<feature type="domain" description="Methionyl/Leucyl tRNA synthetase" evidence="9">
    <location>
        <begin position="6"/>
        <end position="150"/>
    </location>
</feature>
<feature type="binding site" evidence="7">
    <location>
        <position position="148"/>
    </location>
    <ligand>
        <name>Zn(2+)</name>
        <dbReference type="ChEBI" id="CHEBI:29105"/>
    </ligand>
</feature>
<comment type="function">
    <text evidence="1 7">Is required not only for elongation of protein synthesis but also for the initiation of all mRNA translation through initiator tRNA(fMet) aminoacylation.</text>
</comment>
<feature type="short sequence motif" description="'KMSKS' region" evidence="7">
    <location>
        <begin position="296"/>
        <end position="300"/>
    </location>
</feature>
<dbReference type="InterPro" id="IPR014729">
    <property type="entry name" value="Rossmann-like_a/b/a_fold"/>
</dbReference>
<keyword evidence="2 7" id="KW-0436">Ligase</keyword>
<comment type="subunit">
    <text evidence="7">Monomer.</text>
</comment>
<dbReference type="Gene3D" id="2.170.220.10">
    <property type="match status" value="1"/>
</dbReference>
<comment type="catalytic activity">
    <reaction evidence="7">
        <text>tRNA(Met) + L-methionine + ATP = L-methionyl-tRNA(Met) + AMP + diphosphate</text>
        <dbReference type="Rhea" id="RHEA:13481"/>
        <dbReference type="Rhea" id="RHEA-COMP:9667"/>
        <dbReference type="Rhea" id="RHEA-COMP:9698"/>
        <dbReference type="ChEBI" id="CHEBI:30616"/>
        <dbReference type="ChEBI" id="CHEBI:33019"/>
        <dbReference type="ChEBI" id="CHEBI:57844"/>
        <dbReference type="ChEBI" id="CHEBI:78442"/>
        <dbReference type="ChEBI" id="CHEBI:78530"/>
        <dbReference type="ChEBI" id="CHEBI:456215"/>
        <dbReference type="EC" id="6.1.1.10"/>
    </reaction>
</comment>
<dbReference type="NCBIfam" id="TIGR00398">
    <property type="entry name" value="metG"/>
    <property type="match status" value="1"/>
</dbReference>
<evidence type="ECO:0000259" key="9">
    <source>
        <dbReference type="Pfam" id="PF09334"/>
    </source>
</evidence>
<accession>A0ABS4JUE6</accession>
<dbReference type="RefSeq" id="WP_209466613.1">
    <property type="nucleotide sequence ID" value="NZ_JAGGLG010000013.1"/>
</dbReference>
<dbReference type="SUPFAM" id="SSF47323">
    <property type="entry name" value="Anticodon-binding domain of a subclass of class I aminoacyl-tRNA synthetases"/>
    <property type="match status" value="1"/>
</dbReference>
<feature type="short sequence motif" description="'HIGH' region" evidence="7">
    <location>
        <begin position="12"/>
        <end position="22"/>
    </location>
</feature>
<name>A0ABS4JUE6_9FIRM</name>
<keyword evidence="11" id="KW-1185">Reference proteome</keyword>
<sequence>MSESVYLTTSIFYANGLLHIGHAYEAVAADVLARYYRARGCKVWFLTGTDEHGINIQRRAAAHGAHPQDWVDRIAAADRLALDRLGISYDDFIRTSEERHRTQVQAIFTRLYEQGDIYKDEYEGWYCQYEESFWTESKLIEGRLCPECGRPVEWAKEAAYKFRLTRYAPVVGRLLAQPGFLTPDSRRNEMLTFLREGLEDFAVSRTSVDWGIPVPFDPEHRIYVWLDALANYLTALGYAAEDDRLFHSFWPAARQLVGKDIARFHAIYWPALLAALGLEPPRQIWAHGWFHIDGEKISKSRGNGVDPVALVSAYGVDPVRYYLLRELPYAGDAEWSEEALVRRVNTDLANDLGNLLSRTTQLINKFAGGRVPAPVSPDGVLRLAAEEALAALEAALEGCRLADALAALWQLVRRANKYVDERAPWSLARDPARSAELADVLYSLAESLRIAAAALVPFLVETPERIYAQLGLDPSLARSTPWSVATAWGGLPPGTAIRRGEPLFPRR</sequence>
<feature type="binding site" evidence="7">
    <location>
        <position position="145"/>
    </location>
    <ligand>
        <name>Zn(2+)</name>
        <dbReference type="ChEBI" id="CHEBI:29105"/>
    </ligand>
</feature>
<dbReference type="CDD" id="cd00814">
    <property type="entry name" value="MetRS_core"/>
    <property type="match status" value="1"/>
</dbReference>
<gene>
    <name evidence="7" type="primary">metG</name>
    <name evidence="10" type="ORF">J2Z79_001907</name>
</gene>
<evidence type="ECO:0000256" key="4">
    <source>
        <dbReference type="ARBA" id="ARBA00022840"/>
    </source>
</evidence>
<evidence type="ECO:0000313" key="11">
    <source>
        <dbReference type="Proteomes" id="UP001519289"/>
    </source>
</evidence>